<dbReference type="EnsemblMetazoa" id="XM_022799363">
    <property type="protein sequence ID" value="XP_022655098"/>
    <property type="gene ID" value="LOC111247869"/>
</dbReference>
<dbReference type="OMA" id="ICSNPYG"/>
<accession>A0A7M7JPD3</accession>
<dbReference type="RefSeq" id="XP_022655097.1">
    <property type="nucleotide sequence ID" value="XM_022799362.1"/>
</dbReference>
<dbReference type="GeneID" id="111247869"/>
<dbReference type="OrthoDB" id="6503940at2759"/>
<dbReference type="EnsemblMetazoa" id="XM_022799362">
    <property type="protein sequence ID" value="XP_022655097"/>
    <property type="gene ID" value="LOC111247869"/>
</dbReference>
<sequence length="428" mass="49494">MTSGRTFSKMPPQDTDTKLACSRFTLKDYDVIGFDLDHTLARYRLPALYRLCYTSIVKHLIDIGYPKEIFSDFDESQLAFCQKGLLYDKEKGNFLKLGVDRNILLCYHGTKRLSNEAIQKIYGAESEEAATLKHMPFIRGETSEKVTRFFHCFGDYFTVGTIYLLMKIVDAKDAGKIASQDYAKPYRDFFEGYSKMYSRENFQEHTGYFFPEVKTNTSKMLYQCTPKMLEWLKQLRFDGMKIVVITSSNADYAEMMLRYCIGNNWMDYFDSVVTWARKPGFWTQPERMFYTVKNNREGDMIGSLKDKTVYAQGSCNKLNQLLKQLTGKDQPKMVYVGDSLVDDIYVPTKYDCCDTIGIVEEIELEKMPGWSSNWGSFFYANEPIESPSFWSSVISSSCKLAVPSVEEMAQYPRDHVFEKCTDSCLVFT</sequence>
<proteinExistence type="inferred from homology"/>
<keyword evidence="8" id="KW-1185">Reference proteome</keyword>
<dbReference type="GO" id="GO:0008253">
    <property type="term" value="F:5'-nucleotidase activity"/>
    <property type="evidence" value="ECO:0007669"/>
    <property type="project" value="TreeGrafter"/>
</dbReference>
<dbReference type="FunCoup" id="A0A7M7JPD3">
    <property type="interactions" value="701"/>
</dbReference>
<dbReference type="KEGG" id="vde:111247869"/>
<dbReference type="RefSeq" id="XP_022655099.1">
    <property type="nucleotide sequence ID" value="XM_022799364.1"/>
</dbReference>
<evidence type="ECO:0000256" key="3">
    <source>
        <dbReference type="ARBA" id="ARBA00022801"/>
    </source>
</evidence>
<dbReference type="PANTHER" id="PTHR12103">
    <property type="entry name" value="5'-NUCLEOTIDASE DOMAIN-CONTAINING"/>
    <property type="match status" value="1"/>
</dbReference>
<dbReference type="PANTHER" id="PTHR12103:SF38">
    <property type="entry name" value="5'-NUCLEOTIDASE DOMAIN-CONTAINING PROTEIN 1"/>
    <property type="match status" value="1"/>
</dbReference>
<evidence type="ECO:0000313" key="8">
    <source>
        <dbReference type="Proteomes" id="UP000594260"/>
    </source>
</evidence>
<dbReference type="Proteomes" id="UP000594260">
    <property type="component" value="Unplaced"/>
</dbReference>
<keyword evidence="3" id="KW-0378">Hydrolase</keyword>
<organism evidence="7 8">
    <name type="scientific">Varroa destructor</name>
    <name type="common">Honeybee mite</name>
    <dbReference type="NCBI Taxonomy" id="109461"/>
    <lineage>
        <taxon>Eukaryota</taxon>
        <taxon>Metazoa</taxon>
        <taxon>Ecdysozoa</taxon>
        <taxon>Arthropoda</taxon>
        <taxon>Chelicerata</taxon>
        <taxon>Arachnida</taxon>
        <taxon>Acari</taxon>
        <taxon>Parasitiformes</taxon>
        <taxon>Mesostigmata</taxon>
        <taxon>Gamasina</taxon>
        <taxon>Dermanyssoidea</taxon>
        <taxon>Varroidae</taxon>
        <taxon>Varroa</taxon>
    </lineage>
</organism>
<dbReference type="InterPro" id="IPR008380">
    <property type="entry name" value="HAD-SF_hydro_IG_5-nucl"/>
</dbReference>
<evidence type="ECO:0000256" key="1">
    <source>
        <dbReference type="ARBA" id="ARBA00009589"/>
    </source>
</evidence>
<dbReference type="EnsemblMetazoa" id="XM_022799361">
    <property type="protein sequence ID" value="XP_022655096"/>
    <property type="gene ID" value="LOC111247869"/>
</dbReference>
<evidence type="ECO:0000256" key="5">
    <source>
        <dbReference type="ARBA" id="ARBA00022990"/>
    </source>
</evidence>
<protein>
    <recommendedName>
        <fullName evidence="6">5'-nucleotidase domain-containing protein 1</fullName>
    </recommendedName>
</protein>
<dbReference type="GO" id="GO:0046872">
    <property type="term" value="F:metal ion binding"/>
    <property type="evidence" value="ECO:0007669"/>
    <property type="project" value="UniProtKB-KW"/>
</dbReference>
<dbReference type="AlphaFoldDB" id="A0A7M7JPD3"/>
<comment type="similarity">
    <text evidence="1">Belongs to the 5'(3')-deoxyribonucleotidase family.</text>
</comment>
<evidence type="ECO:0000256" key="4">
    <source>
        <dbReference type="ARBA" id="ARBA00022842"/>
    </source>
</evidence>
<dbReference type="RefSeq" id="XP_022655096.1">
    <property type="nucleotide sequence ID" value="XM_022799361.1"/>
</dbReference>
<evidence type="ECO:0000313" key="7">
    <source>
        <dbReference type="EnsemblMetazoa" id="XP_022655097"/>
    </source>
</evidence>
<dbReference type="InterPro" id="IPR023214">
    <property type="entry name" value="HAD_sf"/>
</dbReference>
<reference evidence="7" key="1">
    <citation type="submission" date="2021-01" db="UniProtKB">
        <authorList>
            <consortium name="EnsemblMetazoa"/>
        </authorList>
    </citation>
    <scope>IDENTIFICATION</scope>
</reference>
<dbReference type="InParanoid" id="A0A7M7JPD3"/>
<dbReference type="Gene3D" id="3.40.50.1000">
    <property type="entry name" value="HAD superfamily/HAD-like"/>
    <property type="match status" value="1"/>
</dbReference>
<dbReference type="CTD" id="38148"/>
<evidence type="ECO:0000256" key="2">
    <source>
        <dbReference type="ARBA" id="ARBA00022723"/>
    </source>
</evidence>
<keyword evidence="4" id="KW-0460">Magnesium</keyword>
<dbReference type="EnsemblMetazoa" id="XM_022799364">
    <property type="protein sequence ID" value="XP_022655099"/>
    <property type="gene ID" value="LOC111247869"/>
</dbReference>
<dbReference type="RefSeq" id="XP_022655098.1">
    <property type="nucleotide sequence ID" value="XM_022799363.1"/>
</dbReference>
<evidence type="ECO:0000256" key="6">
    <source>
        <dbReference type="ARBA" id="ARBA00069357"/>
    </source>
</evidence>
<dbReference type="SUPFAM" id="SSF56784">
    <property type="entry name" value="HAD-like"/>
    <property type="match status" value="1"/>
</dbReference>
<keyword evidence="2" id="KW-0479">Metal-binding</keyword>
<dbReference type="InterPro" id="IPR036412">
    <property type="entry name" value="HAD-like_sf"/>
</dbReference>
<name>A0A7M7JPD3_VARDE</name>
<dbReference type="FunFam" id="3.40.50.1000:FF:000086">
    <property type="entry name" value="LD24878p"/>
    <property type="match status" value="1"/>
</dbReference>
<dbReference type="Pfam" id="PF05761">
    <property type="entry name" value="5_nucleotid"/>
    <property type="match status" value="1"/>
</dbReference>
<keyword evidence="5" id="KW-0007">Acetylation</keyword>